<keyword evidence="3" id="KW-1185">Reference proteome</keyword>
<feature type="transmembrane region" description="Helical" evidence="1">
    <location>
        <begin position="29"/>
        <end position="52"/>
    </location>
</feature>
<keyword evidence="1" id="KW-0812">Transmembrane</keyword>
<proteinExistence type="predicted"/>
<reference evidence="3" key="1">
    <citation type="journal article" date="2019" name="Int. J. Syst. Evol. Microbiol.">
        <title>The Global Catalogue of Microorganisms (GCM) 10K type strain sequencing project: providing services to taxonomists for standard genome sequencing and annotation.</title>
        <authorList>
            <consortium name="The Broad Institute Genomics Platform"/>
            <consortium name="The Broad Institute Genome Sequencing Center for Infectious Disease"/>
            <person name="Wu L."/>
            <person name="Ma J."/>
        </authorList>
    </citation>
    <scope>NUCLEOTIDE SEQUENCE [LARGE SCALE GENOMIC DNA]</scope>
    <source>
        <strain evidence="3">NBRC 106310</strain>
    </source>
</reference>
<feature type="transmembrane region" description="Helical" evidence="1">
    <location>
        <begin position="6"/>
        <end position="22"/>
    </location>
</feature>
<protein>
    <submittedName>
        <fullName evidence="2">Uncharacterized protein</fullName>
    </submittedName>
</protein>
<name>A0ABN6X873_9MICO</name>
<feature type="transmembrane region" description="Helical" evidence="1">
    <location>
        <begin position="142"/>
        <end position="160"/>
    </location>
</feature>
<feature type="transmembrane region" description="Helical" evidence="1">
    <location>
        <begin position="104"/>
        <end position="122"/>
    </location>
</feature>
<dbReference type="RefSeq" id="WP_286300706.1">
    <property type="nucleotide sequence ID" value="NZ_AP027728.1"/>
</dbReference>
<keyword evidence="1" id="KW-0472">Membrane</keyword>
<keyword evidence="1" id="KW-1133">Transmembrane helix</keyword>
<organism evidence="2 3">
    <name type="scientific">Microbacterium suwonense</name>
    <dbReference type="NCBI Taxonomy" id="683047"/>
    <lineage>
        <taxon>Bacteria</taxon>
        <taxon>Bacillati</taxon>
        <taxon>Actinomycetota</taxon>
        <taxon>Actinomycetes</taxon>
        <taxon>Micrococcales</taxon>
        <taxon>Microbacteriaceae</taxon>
        <taxon>Microbacterium</taxon>
    </lineage>
</organism>
<dbReference type="EMBL" id="AP027728">
    <property type="protein sequence ID" value="BDZ40187.1"/>
    <property type="molecule type" value="Genomic_DNA"/>
</dbReference>
<evidence type="ECO:0000256" key="1">
    <source>
        <dbReference type="SAM" id="Phobius"/>
    </source>
</evidence>
<gene>
    <name evidence="2" type="ORF">GCM10025863_28010</name>
</gene>
<evidence type="ECO:0000313" key="2">
    <source>
        <dbReference type="EMBL" id="BDZ40187.1"/>
    </source>
</evidence>
<dbReference type="Proteomes" id="UP001321543">
    <property type="component" value="Chromosome"/>
</dbReference>
<feature type="transmembrane region" description="Helical" evidence="1">
    <location>
        <begin position="72"/>
        <end position="92"/>
    </location>
</feature>
<evidence type="ECO:0000313" key="3">
    <source>
        <dbReference type="Proteomes" id="UP001321543"/>
    </source>
</evidence>
<sequence>MSKIIGLIGMLAPLAALAVLIVHRRRAPLPAAIGMTGALLASLGTVAEFLSARVVWLGGEGMHGVLERLEGWGLIRFGLVAGGLLLLLIAACLGPGRAVPRFPLALAGAIAATLGIAMRLMPVDLDDLDGAMRFFATMALETAQFGLLGAGTLLVAIAVVSGRDDAPDPLNGVVRIARRAYAELQRQRTAQRPGQQDDARR</sequence>
<accession>A0ABN6X873</accession>